<keyword evidence="2" id="KW-1003">Cell membrane</keyword>
<feature type="transmembrane region" description="Helical" evidence="10">
    <location>
        <begin position="125"/>
        <end position="145"/>
    </location>
</feature>
<name>D6W8M7_TRICA</name>
<dbReference type="PANTHER" id="PTHR21137:SF35">
    <property type="entry name" value="ODORANT RECEPTOR 19A-RELATED"/>
    <property type="match status" value="1"/>
</dbReference>
<feature type="transmembrane region" description="Helical" evidence="10">
    <location>
        <begin position="166"/>
        <end position="186"/>
    </location>
</feature>
<comment type="caution">
    <text evidence="10">Lacks conserved residue(s) required for the propagation of feature annotation.</text>
</comment>
<gene>
    <name evidence="11" type="primary">AUGUSTUS-3.0.2_00841</name>
    <name evidence="11" type="ORF">TcasGA2_TC000841</name>
</gene>
<keyword evidence="3 10" id="KW-0716">Sensory transduction</keyword>
<evidence type="ECO:0000256" key="4">
    <source>
        <dbReference type="ARBA" id="ARBA00022692"/>
    </source>
</evidence>
<evidence type="ECO:0000256" key="6">
    <source>
        <dbReference type="ARBA" id="ARBA00022989"/>
    </source>
</evidence>
<reference evidence="11 12" key="2">
    <citation type="journal article" date="2010" name="Nucleic Acids Res.">
        <title>BeetleBase in 2010: revisions to provide comprehensive genomic information for Tribolium castaneum.</title>
        <authorList>
            <person name="Kim H.S."/>
            <person name="Murphy T."/>
            <person name="Xia J."/>
            <person name="Caragea D."/>
            <person name="Park Y."/>
            <person name="Beeman R.W."/>
            <person name="Lorenzen M.D."/>
            <person name="Butcher S."/>
            <person name="Manak J.R."/>
            <person name="Brown S.J."/>
        </authorList>
    </citation>
    <scope>GENOME REANNOTATION</scope>
    <source>
        <strain evidence="11 12">Georgia GA2</strain>
    </source>
</reference>
<evidence type="ECO:0000256" key="7">
    <source>
        <dbReference type="ARBA" id="ARBA00023136"/>
    </source>
</evidence>
<dbReference type="Pfam" id="PF02949">
    <property type="entry name" value="7tm_6"/>
    <property type="match status" value="1"/>
</dbReference>
<evidence type="ECO:0000256" key="8">
    <source>
        <dbReference type="ARBA" id="ARBA00023170"/>
    </source>
</evidence>
<dbReference type="GO" id="GO:0004984">
    <property type="term" value="F:olfactory receptor activity"/>
    <property type="evidence" value="ECO:0000318"/>
    <property type="project" value="GO_Central"/>
</dbReference>
<dbReference type="GO" id="GO:0007165">
    <property type="term" value="P:signal transduction"/>
    <property type="evidence" value="ECO:0007669"/>
    <property type="project" value="UniProtKB-KW"/>
</dbReference>
<reference evidence="11 12" key="1">
    <citation type="journal article" date="2008" name="Nature">
        <title>The genome of the model beetle and pest Tribolium castaneum.</title>
        <authorList>
            <consortium name="Tribolium Genome Sequencing Consortium"/>
            <person name="Richards S."/>
            <person name="Gibbs R.A."/>
            <person name="Weinstock G.M."/>
            <person name="Brown S.J."/>
            <person name="Denell R."/>
            <person name="Beeman R.W."/>
            <person name="Gibbs R."/>
            <person name="Beeman R.W."/>
            <person name="Brown S.J."/>
            <person name="Bucher G."/>
            <person name="Friedrich M."/>
            <person name="Grimmelikhuijzen C.J."/>
            <person name="Klingler M."/>
            <person name="Lorenzen M."/>
            <person name="Richards S."/>
            <person name="Roth S."/>
            <person name="Schroder R."/>
            <person name="Tautz D."/>
            <person name="Zdobnov E.M."/>
            <person name="Muzny D."/>
            <person name="Gibbs R.A."/>
            <person name="Weinstock G.M."/>
            <person name="Attaway T."/>
            <person name="Bell S."/>
            <person name="Buhay C.J."/>
            <person name="Chandrabose M.N."/>
            <person name="Chavez D."/>
            <person name="Clerk-Blankenburg K.P."/>
            <person name="Cree A."/>
            <person name="Dao M."/>
            <person name="Davis C."/>
            <person name="Chacko J."/>
            <person name="Dinh H."/>
            <person name="Dugan-Rocha S."/>
            <person name="Fowler G."/>
            <person name="Garner T.T."/>
            <person name="Garnes J."/>
            <person name="Gnirke A."/>
            <person name="Hawes A."/>
            <person name="Hernandez J."/>
            <person name="Hines S."/>
            <person name="Holder M."/>
            <person name="Hume J."/>
            <person name="Jhangiani S.N."/>
            <person name="Joshi V."/>
            <person name="Khan Z.M."/>
            <person name="Jackson L."/>
            <person name="Kovar C."/>
            <person name="Kowis A."/>
            <person name="Lee S."/>
            <person name="Lewis L.R."/>
            <person name="Margolis J."/>
            <person name="Morgan M."/>
            <person name="Nazareth L.V."/>
            <person name="Nguyen N."/>
            <person name="Okwuonu G."/>
            <person name="Parker D."/>
            <person name="Richards S."/>
            <person name="Ruiz S.J."/>
            <person name="Santibanez J."/>
            <person name="Savard J."/>
            <person name="Scherer S.E."/>
            <person name="Schneider B."/>
            <person name="Sodergren E."/>
            <person name="Tautz D."/>
            <person name="Vattahil S."/>
            <person name="Villasana D."/>
            <person name="White C.S."/>
            <person name="Wright R."/>
            <person name="Park Y."/>
            <person name="Beeman R.W."/>
            <person name="Lord J."/>
            <person name="Oppert B."/>
            <person name="Lorenzen M."/>
            <person name="Brown S."/>
            <person name="Wang L."/>
            <person name="Savard J."/>
            <person name="Tautz D."/>
            <person name="Richards S."/>
            <person name="Weinstock G."/>
            <person name="Gibbs R.A."/>
            <person name="Liu Y."/>
            <person name="Worley K."/>
            <person name="Weinstock G."/>
            <person name="Elsik C.G."/>
            <person name="Reese J.T."/>
            <person name="Elhaik E."/>
            <person name="Landan G."/>
            <person name="Graur D."/>
            <person name="Arensburger P."/>
            <person name="Atkinson P."/>
            <person name="Beeman R.W."/>
            <person name="Beidler J."/>
            <person name="Brown S.J."/>
            <person name="Demuth J.P."/>
            <person name="Drury D.W."/>
            <person name="Du Y.Z."/>
            <person name="Fujiwara H."/>
            <person name="Lorenzen M."/>
            <person name="Maselli V."/>
            <person name="Osanai M."/>
            <person name="Park Y."/>
            <person name="Robertson H.M."/>
            <person name="Tu Z."/>
            <person name="Wang J.J."/>
            <person name="Wang S."/>
            <person name="Richards S."/>
            <person name="Song H."/>
            <person name="Zhang L."/>
            <person name="Sodergren E."/>
            <person name="Werner D."/>
            <person name="Stanke M."/>
            <person name="Morgenstern B."/>
            <person name="Solovyev V."/>
            <person name="Kosarev P."/>
            <person name="Brown G."/>
            <person name="Chen H.C."/>
            <person name="Ermolaeva O."/>
            <person name="Hlavina W."/>
            <person name="Kapustin Y."/>
            <person name="Kiryutin B."/>
            <person name="Kitts P."/>
            <person name="Maglott D."/>
            <person name="Pruitt K."/>
            <person name="Sapojnikov V."/>
            <person name="Souvorov A."/>
            <person name="Mackey A.J."/>
            <person name="Waterhouse R.M."/>
            <person name="Wyder S."/>
            <person name="Zdobnov E.M."/>
            <person name="Zdobnov E.M."/>
            <person name="Wyder S."/>
            <person name="Kriventseva E.V."/>
            <person name="Kadowaki T."/>
            <person name="Bork P."/>
            <person name="Aranda M."/>
            <person name="Bao R."/>
            <person name="Beermann A."/>
            <person name="Berns N."/>
            <person name="Bolognesi R."/>
            <person name="Bonneton F."/>
            <person name="Bopp D."/>
            <person name="Brown S.J."/>
            <person name="Bucher G."/>
            <person name="Butts T."/>
            <person name="Chaumot A."/>
            <person name="Denell R.E."/>
            <person name="Ferrier D.E."/>
            <person name="Friedrich M."/>
            <person name="Gordon C.M."/>
            <person name="Jindra M."/>
            <person name="Klingler M."/>
            <person name="Lan Q."/>
            <person name="Lattorff H.M."/>
            <person name="Laudet V."/>
            <person name="von Levetsow C."/>
            <person name="Liu Z."/>
            <person name="Lutz R."/>
            <person name="Lynch J.A."/>
            <person name="da Fonseca R.N."/>
            <person name="Posnien N."/>
            <person name="Reuter R."/>
            <person name="Roth S."/>
            <person name="Savard J."/>
            <person name="Schinko J.B."/>
            <person name="Schmitt C."/>
            <person name="Schoppmeier M."/>
            <person name="Schroder R."/>
            <person name="Shippy T.D."/>
            <person name="Simonnet F."/>
            <person name="Marques-Souza H."/>
            <person name="Tautz D."/>
            <person name="Tomoyasu Y."/>
            <person name="Trauner J."/>
            <person name="Van der Zee M."/>
            <person name="Vervoort M."/>
            <person name="Wittkopp N."/>
            <person name="Wimmer E.A."/>
            <person name="Yang X."/>
            <person name="Jones A.K."/>
            <person name="Sattelle D.B."/>
            <person name="Ebert P.R."/>
            <person name="Nelson D."/>
            <person name="Scott J.G."/>
            <person name="Beeman R.W."/>
            <person name="Muthukrishnan S."/>
            <person name="Kramer K.J."/>
            <person name="Arakane Y."/>
            <person name="Beeman R.W."/>
            <person name="Zhu Q."/>
            <person name="Hogenkamp D."/>
            <person name="Dixit R."/>
            <person name="Oppert B."/>
            <person name="Jiang H."/>
            <person name="Zou Z."/>
            <person name="Marshall J."/>
            <person name="Elpidina E."/>
            <person name="Vinokurov K."/>
            <person name="Oppert C."/>
            <person name="Zou Z."/>
            <person name="Evans J."/>
            <person name="Lu Z."/>
            <person name="Zhao P."/>
            <person name="Sumathipala N."/>
            <person name="Altincicek B."/>
            <person name="Vilcinskas A."/>
            <person name="Williams M."/>
            <person name="Hultmark D."/>
            <person name="Hetru C."/>
            <person name="Jiang H."/>
            <person name="Grimmelikhuijzen C.J."/>
            <person name="Hauser F."/>
            <person name="Cazzamali G."/>
            <person name="Williamson M."/>
            <person name="Park Y."/>
            <person name="Li B."/>
            <person name="Tanaka Y."/>
            <person name="Predel R."/>
            <person name="Neupert S."/>
            <person name="Schachtner J."/>
            <person name="Verleyen P."/>
            <person name="Raible F."/>
            <person name="Bork P."/>
            <person name="Friedrich M."/>
            <person name="Walden K.K."/>
            <person name="Robertson H.M."/>
            <person name="Angeli S."/>
            <person name="Foret S."/>
            <person name="Bucher G."/>
            <person name="Schuetz S."/>
            <person name="Maleszka R."/>
            <person name="Wimmer E.A."/>
            <person name="Beeman R.W."/>
            <person name="Lorenzen M."/>
            <person name="Tomoyasu Y."/>
            <person name="Miller S.C."/>
            <person name="Grossmann D."/>
            <person name="Bucher G."/>
        </authorList>
    </citation>
    <scope>NUCLEOTIDE SEQUENCE [LARGE SCALE GENOMIC DNA]</scope>
    <source>
        <strain evidence="11 12">Georgia GA2</strain>
    </source>
</reference>
<feature type="transmembrane region" description="Helical" evidence="10">
    <location>
        <begin position="249"/>
        <end position="269"/>
    </location>
</feature>
<evidence type="ECO:0000313" key="12">
    <source>
        <dbReference type="Proteomes" id="UP000007266"/>
    </source>
</evidence>
<evidence type="ECO:0000256" key="1">
    <source>
        <dbReference type="ARBA" id="ARBA00004651"/>
    </source>
</evidence>
<keyword evidence="5 10" id="KW-0552">Olfaction</keyword>
<accession>D6W8M7</accession>
<dbReference type="eggNOG" id="ENOG502S54D">
    <property type="taxonomic scope" value="Eukaryota"/>
</dbReference>
<feature type="transmembrane region" description="Helical" evidence="10">
    <location>
        <begin position="68"/>
        <end position="87"/>
    </location>
</feature>
<comment type="subcellular location">
    <subcellularLocation>
        <location evidence="1 10">Cell membrane</location>
        <topology evidence="1 10">Multi-pass membrane protein</topology>
    </subcellularLocation>
</comment>
<evidence type="ECO:0000256" key="10">
    <source>
        <dbReference type="RuleBase" id="RU351113"/>
    </source>
</evidence>
<dbReference type="AlphaFoldDB" id="D6W8M7"/>
<keyword evidence="8 10" id="KW-0675">Receptor</keyword>
<dbReference type="EMBL" id="KQ971312">
    <property type="protein sequence ID" value="EEZ99239.1"/>
    <property type="molecule type" value="Genomic_DNA"/>
</dbReference>
<feature type="transmembrane region" description="Helical" evidence="10">
    <location>
        <begin position="281"/>
        <end position="303"/>
    </location>
</feature>
<dbReference type="GO" id="GO:0050911">
    <property type="term" value="P:detection of chemical stimulus involved in sensory perception of smell"/>
    <property type="evidence" value="ECO:0000318"/>
    <property type="project" value="GO_Central"/>
</dbReference>
<evidence type="ECO:0000256" key="2">
    <source>
        <dbReference type="ARBA" id="ARBA00022475"/>
    </source>
</evidence>
<comment type="similarity">
    <text evidence="10">Belongs to the insect chemoreceptor superfamily. Heteromeric odorant receptor channel (TC 1.A.69) family.</text>
</comment>
<keyword evidence="4 10" id="KW-0812">Transmembrane</keyword>
<protein>
    <recommendedName>
        <fullName evidence="10">Odorant receptor</fullName>
    </recommendedName>
</protein>
<dbReference type="OMA" id="WITVICH"/>
<dbReference type="InterPro" id="IPR004117">
    <property type="entry name" value="7tm6_olfct_rcpt"/>
</dbReference>
<keyword evidence="7 10" id="KW-0472">Membrane</keyword>
<dbReference type="HOGENOM" id="CLU_033399_6_0_1"/>
<dbReference type="GO" id="GO:0005549">
    <property type="term" value="F:odorant binding"/>
    <property type="evidence" value="ECO:0007669"/>
    <property type="project" value="InterPro"/>
</dbReference>
<evidence type="ECO:0000256" key="3">
    <source>
        <dbReference type="ARBA" id="ARBA00022606"/>
    </source>
</evidence>
<evidence type="ECO:0000256" key="9">
    <source>
        <dbReference type="ARBA" id="ARBA00023224"/>
    </source>
</evidence>
<dbReference type="Proteomes" id="UP000007266">
    <property type="component" value="Linkage group 2"/>
</dbReference>
<keyword evidence="9 10" id="KW-0807">Transducer</keyword>
<evidence type="ECO:0000256" key="5">
    <source>
        <dbReference type="ARBA" id="ARBA00022725"/>
    </source>
</evidence>
<keyword evidence="12" id="KW-1185">Reference proteome</keyword>
<dbReference type="PhylomeDB" id="D6W8M7"/>
<keyword evidence="6 10" id="KW-1133">Transmembrane helix</keyword>
<organism evidence="11 12">
    <name type="scientific">Tribolium castaneum</name>
    <name type="common">Red flour beetle</name>
    <dbReference type="NCBI Taxonomy" id="7070"/>
    <lineage>
        <taxon>Eukaryota</taxon>
        <taxon>Metazoa</taxon>
        <taxon>Ecdysozoa</taxon>
        <taxon>Arthropoda</taxon>
        <taxon>Hexapoda</taxon>
        <taxon>Insecta</taxon>
        <taxon>Pterygota</taxon>
        <taxon>Neoptera</taxon>
        <taxon>Endopterygota</taxon>
        <taxon>Coleoptera</taxon>
        <taxon>Polyphaga</taxon>
        <taxon>Cucujiformia</taxon>
        <taxon>Tenebrionidae</taxon>
        <taxon>Tenebrionidae incertae sedis</taxon>
        <taxon>Tribolium</taxon>
    </lineage>
</organism>
<sequence length="375" mass="42782">MEGIVRNSFTLNLTIMKLMGIYPLENHSRLYKVFGYALYIFSIIPGSVLGFLQLFFKGDITGVGYKDLSSVVVIFLSPKLCSMVFAADNVKKCIDYLDEGYFTIKNQNQEQIVTECVQICRRNSVIFLGGCTVSFITWSGTLLYRDDIKQLPLIAWLPFNSQDYSLLHYVLYCSHGFGVAYVAFAAGTVDPLIPGLICHASGQVQILKDNLQHLDDYIDRSDLVYEKIKECIDHYGAIINFVFKYERSFSVVILCQLLESAIVIGICCLQISKLEAYDINLIIMGNYLVFLLIQVYFYCYYGTALVEENNSLINAIYMNRWYEYKKESQKALIILMECSKKPLLITAGRVVDLSLETFTLILKRSYSLLAVLKNY</sequence>
<feature type="transmembrane region" description="Helical" evidence="10">
    <location>
        <begin position="33"/>
        <end position="56"/>
    </location>
</feature>
<proteinExistence type="inferred from homology"/>
<dbReference type="GO" id="GO:0005886">
    <property type="term" value="C:plasma membrane"/>
    <property type="evidence" value="ECO:0000318"/>
    <property type="project" value="GO_Central"/>
</dbReference>
<dbReference type="PANTHER" id="PTHR21137">
    <property type="entry name" value="ODORANT RECEPTOR"/>
    <property type="match status" value="1"/>
</dbReference>
<evidence type="ECO:0000313" key="11">
    <source>
        <dbReference type="EMBL" id="EEZ99239.1"/>
    </source>
</evidence>